<dbReference type="GeneID" id="66124305"/>
<dbReference type="GO" id="GO:0000272">
    <property type="term" value="P:polysaccharide catabolic process"/>
    <property type="evidence" value="ECO:0007669"/>
    <property type="project" value="UniProtKB-KW"/>
</dbReference>
<dbReference type="Pfam" id="PF00704">
    <property type="entry name" value="Glyco_hydro_18"/>
    <property type="match status" value="1"/>
</dbReference>
<dbReference type="PANTHER" id="PTHR11177:SF317">
    <property type="entry name" value="CHITINASE 12-RELATED"/>
    <property type="match status" value="1"/>
</dbReference>
<dbReference type="GO" id="GO:0008843">
    <property type="term" value="F:endochitinase activity"/>
    <property type="evidence" value="ECO:0007669"/>
    <property type="project" value="UniProtKB-EC"/>
</dbReference>
<evidence type="ECO:0000256" key="10">
    <source>
        <dbReference type="SAM" id="SignalP"/>
    </source>
</evidence>
<dbReference type="InterPro" id="IPR050314">
    <property type="entry name" value="Glycosyl_Hydrlase_18"/>
</dbReference>
<keyword evidence="3 8" id="KW-0378">Hydrolase</keyword>
<dbReference type="Gene3D" id="3.20.20.80">
    <property type="entry name" value="Glycosidases"/>
    <property type="match status" value="1"/>
</dbReference>
<feature type="chain" id="PRO_5042815398" description="chitinase" evidence="10">
    <location>
        <begin position="21"/>
        <end position="476"/>
    </location>
</feature>
<reference evidence="12" key="1">
    <citation type="journal article" date="2021" name="G3 (Bethesda)">
        <title>Genomic diversity, chromosomal rearrangements, and interspecies hybridization in the ogataea polymorpha species complex.</title>
        <authorList>
            <person name="Hanson S.J."/>
            <person name="Cinneide E.O."/>
            <person name="Salzberg L.I."/>
            <person name="Wolfe K.H."/>
            <person name="McGowan J."/>
            <person name="Fitzpatrick D.A."/>
            <person name="Matlin K."/>
        </authorList>
    </citation>
    <scope>NUCLEOTIDE SEQUENCE</scope>
    <source>
        <strain evidence="12">61-244</strain>
    </source>
</reference>
<dbReference type="PROSITE" id="PS01095">
    <property type="entry name" value="GH18_1"/>
    <property type="match status" value="1"/>
</dbReference>
<evidence type="ECO:0000256" key="3">
    <source>
        <dbReference type="ARBA" id="ARBA00022801"/>
    </source>
</evidence>
<dbReference type="EC" id="3.2.1.14" evidence="2"/>
<dbReference type="PROSITE" id="PS51257">
    <property type="entry name" value="PROKAR_LIPOPROTEIN"/>
    <property type="match status" value="1"/>
</dbReference>
<keyword evidence="6 8" id="KW-0326">Glycosidase</keyword>
<dbReference type="PANTHER" id="PTHR11177">
    <property type="entry name" value="CHITINASE"/>
    <property type="match status" value="1"/>
</dbReference>
<dbReference type="GO" id="GO:0005576">
    <property type="term" value="C:extracellular region"/>
    <property type="evidence" value="ECO:0007669"/>
    <property type="project" value="TreeGrafter"/>
</dbReference>
<comment type="caution">
    <text evidence="12">The sequence shown here is derived from an EMBL/GenBank/DDBJ whole genome shotgun (WGS) entry which is preliminary data.</text>
</comment>
<feature type="domain" description="GH18" evidence="11">
    <location>
        <begin position="33"/>
        <end position="423"/>
    </location>
</feature>
<dbReference type="AlphaFoldDB" id="A0AAN6DM61"/>
<dbReference type="InterPro" id="IPR017853">
    <property type="entry name" value="GH"/>
</dbReference>
<accession>A0AAN6DM61</accession>
<dbReference type="InterPro" id="IPR011583">
    <property type="entry name" value="Chitinase_II/V-like_cat"/>
</dbReference>
<dbReference type="Proteomes" id="UP001196530">
    <property type="component" value="Unassembled WGS sequence"/>
</dbReference>
<proteinExistence type="inferred from homology"/>
<evidence type="ECO:0000256" key="2">
    <source>
        <dbReference type="ARBA" id="ARBA00012729"/>
    </source>
</evidence>
<comment type="similarity">
    <text evidence="9">Belongs to the glycosyl hydrolase 18 family.</text>
</comment>
<sequence length="476" mass="53696">MLSKVLPVLLSFCACYGGPASDLETATNDHPTFVTALYYTEWSFYNKHYPIDIPLSHITNIYYAFAKIDLKSEGTYWGDENIALEETIPLIHEDTMSSFGARDENLYSYDYAKTSFQAESIVNSTGLIGQLLQMKELKKGLKVSLAIGGENTNHVFEEATSSERKTERFCQNLVNTMRKHGFDGIDIDWEFPDPKSALKLSNLIKILKDKLSSAEIEDGMLPNTYLLSLALPLDVSSLKTYQFETLRSYVTYFNLMGYDISGPWSELANYHSNLYSLETKSVSSVDYSVQYLLDKIDKTQLILGMPNYGRSFEGMGAGLPFRGCANIPGIKQEQNQCIVNYHNLPPKDYTEVHNYTAGSSYAYSNKGLGIVFYDSPQAVRQKANYVKDLGLAGGFWWDSYGDNYRVKENRSLLYSFVDELGGLHMLKMGDPSSNFRPEQADGTIASSYATHCSSPDLQIFLSIVSSWFFFFLVFML</sequence>
<dbReference type="InterPro" id="IPR001579">
    <property type="entry name" value="Glyco_hydro_18_chit_AS"/>
</dbReference>
<dbReference type="GO" id="GO:0006032">
    <property type="term" value="P:chitin catabolic process"/>
    <property type="evidence" value="ECO:0007669"/>
    <property type="project" value="UniProtKB-KW"/>
</dbReference>
<dbReference type="InterPro" id="IPR001223">
    <property type="entry name" value="Glyco_hydro18_cat"/>
</dbReference>
<gene>
    <name evidence="12" type="ORF">KL928_000254</name>
</gene>
<evidence type="ECO:0000313" key="12">
    <source>
        <dbReference type="EMBL" id="KAG7821779.1"/>
    </source>
</evidence>
<dbReference type="GO" id="GO:0008061">
    <property type="term" value="F:chitin binding"/>
    <property type="evidence" value="ECO:0007669"/>
    <property type="project" value="InterPro"/>
</dbReference>
<evidence type="ECO:0000256" key="7">
    <source>
        <dbReference type="ARBA" id="ARBA00023326"/>
    </source>
</evidence>
<dbReference type="Gene3D" id="3.10.50.10">
    <property type="match status" value="1"/>
</dbReference>
<keyword evidence="4" id="KW-0146">Chitin degradation</keyword>
<evidence type="ECO:0000313" key="13">
    <source>
        <dbReference type="Proteomes" id="UP001196530"/>
    </source>
</evidence>
<keyword evidence="5" id="KW-0119">Carbohydrate metabolism</keyword>
<evidence type="ECO:0000256" key="4">
    <source>
        <dbReference type="ARBA" id="ARBA00023024"/>
    </source>
</evidence>
<evidence type="ECO:0000256" key="1">
    <source>
        <dbReference type="ARBA" id="ARBA00000822"/>
    </source>
</evidence>
<dbReference type="EMBL" id="JAHLUX010000001">
    <property type="protein sequence ID" value="KAG7821779.1"/>
    <property type="molecule type" value="Genomic_DNA"/>
</dbReference>
<keyword evidence="7" id="KW-0624">Polysaccharide degradation</keyword>
<dbReference type="InterPro" id="IPR029070">
    <property type="entry name" value="Chitinase_insertion_sf"/>
</dbReference>
<dbReference type="PROSITE" id="PS51910">
    <property type="entry name" value="GH18_2"/>
    <property type="match status" value="1"/>
</dbReference>
<evidence type="ECO:0000259" key="11">
    <source>
        <dbReference type="PROSITE" id="PS51910"/>
    </source>
</evidence>
<name>A0AAN6DM61_PICAN</name>
<evidence type="ECO:0000256" key="9">
    <source>
        <dbReference type="RuleBase" id="RU004453"/>
    </source>
</evidence>
<organism evidence="12 13">
    <name type="scientific">Pichia angusta</name>
    <name type="common">Yeast</name>
    <name type="synonym">Hansenula polymorpha</name>
    <dbReference type="NCBI Taxonomy" id="870730"/>
    <lineage>
        <taxon>Eukaryota</taxon>
        <taxon>Fungi</taxon>
        <taxon>Dikarya</taxon>
        <taxon>Ascomycota</taxon>
        <taxon>Saccharomycotina</taxon>
        <taxon>Pichiomycetes</taxon>
        <taxon>Pichiales</taxon>
        <taxon>Pichiaceae</taxon>
        <taxon>Ogataea</taxon>
    </lineage>
</organism>
<evidence type="ECO:0000256" key="6">
    <source>
        <dbReference type="ARBA" id="ARBA00023295"/>
    </source>
</evidence>
<feature type="signal peptide" evidence="10">
    <location>
        <begin position="1"/>
        <end position="20"/>
    </location>
</feature>
<keyword evidence="10" id="KW-0732">Signal</keyword>
<dbReference type="SMART" id="SM00636">
    <property type="entry name" value="Glyco_18"/>
    <property type="match status" value="1"/>
</dbReference>
<evidence type="ECO:0000256" key="5">
    <source>
        <dbReference type="ARBA" id="ARBA00023277"/>
    </source>
</evidence>
<dbReference type="SUPFAM" id="SSF51445">
    <property type="entry name" value="(Trans)glycosidases"/>
    <property type="match status" value="1"/>
</dbReference>
<evidence type="ECO:0000256" key="8">
    <source>
        <dbReference type="RuleBase" id="RU000489"/>
    </source>
</evidence>
<dbReference type="RefSeq" id="XP_043062149.1">
    <property type="nucleotide sequence ID" value="XM_043203027.1"/>
</dbReference>
<protein>
    <recommendedName>
        <fullName evidence="2">chitinase</fullName>
        <ecNumber evidence="2">3.2.1.14</ecNumber>
    </recommendedName>
</protein>
<comment type="catalytic activity">
    <reaction evidence="1">
        <text>Random endo-hydrolysis of N-acetyl-beta-D-glucosaminide (1-&gt;4)-beta-linkages in chitin and chitodextrins.</text>
        <dbReference type="EC" id="3.2.1.14"/>
    </reaction>
</comment>